<organism evidence="2 3">
    <name type="scientific">Bacteroides xylanisolvens</name>
    <dbReference type="NCBI Taxonomy" id="371601"/>
    <lineage>
        <taxon>Bacteria</taxon>
        <taxon>Pseudomonadati</taxon>
        <taxon>Bacteroidota</taxon>
        <taxon>Bacteroidia</taxon>
        <taxon>Bacteroidales</taxon>
        <taxon>Bacteroidaceae</taxon>
        <taxon>Bacteroides</taxon>
    </lineage>
</organism>
<evidence type="ECO:0000313" key="2">
    <source>
        <dbReference type="EMBL" id="KAB6427534.1"/>
    </source>
</evidence>
<evidence type="ECO:0000259" key="1">
    <source>
        <dbReference type="Pfam" id="PF01936"/>
    </source>
</evidence>
<proteinExistence type="predicted"/>
<dbReference type="EMBL" id="WDCG01000002">
    <property type="protein sequence ID" value="KAB6427534.1"/>
    <property type="molecule type" value="Genomic_DNA"/>
</dbReference>
<evidence type="ECO:0000313" key="3">
    <source>
        <dbReference type="Proteomes" id="UP000471447"/>
    </source>
</evidence>
<dbReference type="GO" id="GO:0004540">
    <property type="term" value="F:RNA nuclease activity"/>
    <property type="evidence" value="ECO:0007669"/>
    <property type="project" value="InterPro"/>
</dbReference>
<dbReference type="Gene3D" id="3.40.50.1010">
    <property type="entry name" value="5'-nuclease"/>
    <property type="match status" value="1"/>
</dbReference>
<sequence>MQYPADEYFLRDDYVDGFNFYYGLKSKKWKMCYWLDLVSFFNSFLKPYQELVEVNYFSARPTDAGKHDRQDKLFQANKCNPKFNLILGKYLKKEIKCRYCGGIIHSFEEKETDVRIATKILSDAYKKRCDIAIIVSADSDLIPPVELIREFNPLQKVYVYFPPNRYSSNLSNLSDGTRKLDGAFNIFKKHILPQKVQLPNGYVIERPDEWK</sequence>
<dbReference type="Pfam" id="PF01936">
    <property type="entry name" value="NYN"/>
    <property type="match status" value="1"/>
</dbReference>
<dbReference type="Proteomes" id="UP000471447">
    <property type="component" value="Unassembled WGS sequence"/>
</dbReference>
<gene>
    <name evidence="2" type="ORF">GAZ26_04130</name>
</gene>
<feature type="domain" description="NYN" evidence="1">
    <location>
        <begin position="14"/>
        <end position="175"/>
    </location>
</feature>
<dbReference type="AlphaFoldDB" id="A0A7J5QX69"/>
<dbReference type="RefSeq" id="WP_151935841.1">
    <property type="nucleotide sequence ID" value="NZ_JAJCHQ010000109.1"/>
</dbReference>
<dbReference type="CDD" id="cd18722">
    <property type="entry name" value="PIN_NicB-like"/>
    <property type="match status" value="1"/>
</dbReference>
<comment type="caution">
    <text evidence="2">The sequence shown here is derived from an EMBL/GenBank/DDBJ whole genome shotgun (WGS) entry which is preliminary data.</text>
</comment>
<name>A0A7J5QX69_9BACE</name>
<dbReference type="InterPro" id="IPR021139">
    <property type="entry name" value="NYN"/>
</dbReference>
<accession>A0A7J5QX69</accession>
<reference evidence="2 3" key="1">
    <citation type="journal article" date="2019" name="Nat. Med.">
        <title>A library of human gut bacterial isolates paired with longitudinal multiomics data enables mechanistic microbiome research.</title>
        <authorList>
            <person name="Poyet M."/>
            <person name="Groussin M."/>
            <person name="Gibbons S.M."/>
            <person name="Avila-Pacheco J."/>
            <person name="Jiang X."/>
            <person name="Kearney S.M."/>
            <person name="Perrotta A.R."/>
            <person name="Berdy B."/>
            <person name="Zhao S."/>
            <person name="Lieberman T.D."/>
            <person name="Swanson P.K."/>
            <person name="Smith M."/>
            <person name="Roesemann S."/>
            <person name="Alexander J.E."/>
            <person name="Rich S.A."/>
            <person name="Livny J."/>
            <person name="Vlamakis H."/>
            <person name="Clish C."/>
            <person name="Bullock K."/>
            <person name="Deik A."/>
            <person name="Scott J."/>
            <person name="Pierce K.A."/>
            <person name="Xavier R.J."/>
            <person name="Alm E.J."/>
        </authorList>
    </citation>
    <scope>NUCLEOTIDE SEQUENCE [LARGE SCALE GENOMIC DNA]</scope>
    <source>
        <strain evidence="2 3">BIOML-A7</strain>
    </source>
</reference>
<protein>
    <submittedName>
        <fullName evidence="2">NYN domain-containing protein</fullName>
    </submittedName>
</protein>